<feature type="non-terminal residue" evidence="2">
    <location>
        <position position="189"/>
    </location>
</feature>
<reference evidence="2" key="1">
    <citation type="submission" date="2018-05" db="EMBL/GenBank/DDBJ databases">
        <authorList>
            <person name="Lanie J.A."/>
            <person name="Ng W.-L."/>
            <person name="Kazmierczak K.M."/>
            <person name="Andrzejewski T.M."/>
            <person name="Davidsen T.M."/>
            <person name="Wayne K.J."/>
            <person name="Tettelin H."/>
            <person name="Glass J.I."/>
            <person name="Rusch D."/>
            <person name="Podicherti R."/>
            <person name="Tsui H.-C.T."/>
            <person name="Winkler M.E."/>
        </authorList>
    </citation>
    <scope>NUCLEOTIDE SEQUENCE</scope>
</reference>
<name>A0A382SCY0_9ZZZZ</name>
<dbReference type="InterPro" id="IPR013216">
    <property type="entry name" value="Methyltransf_11"/>
</dbReference>
<dbReference type="InterPro" id="IPR029063">
    <property type="entry name" value="SAM-dependent_MTases_sf"/>
</dbReference>
<dbReference type="SUPFAM" id="SSF53335">
    <property type="entry name" value="S-adenosyl-L-methionine-dependent methyltransferases"/>
    <property type="match status" value="1"/>
</dbReference>
<dbReference type="AlphaFoldDB" id="A0A382SCY0"/>
<accession>A0A382SCY0</accession>
<dbReference type="Gene3D" id="3.40.50.150">
    <property type="entry name" value="Vaccinia Virus protein VP39"/>
    <property type="match status" value="1"/>
</dbReference>
<sequence length="189" mass="21433">MTDIVTRLLQHPLTKGANLDDPKTTSLRLDIIRSKPFLMKIYEEWYNLIKDQYNPDSEVLEIGSGAGFMKDYILNLITSDLFSIPGVDMVIDAQGIDISDASLDGIAMTDVLHHIPDCNLFFSESSRVIRPGGKLVMIELWNTTWSKWVYLHLHHEKFDPSAEDWIIESSGPLSGANGALPWIIFNRDR</sequence>
<evidence type="ECO:0000313" key="2">
    <source>
        <dbReference type="EMBL" id="SVD07719.1"/>
    </source>
</evidence>
<protein>
    <recommendedName>
        <fullName evidence="1">Methyltransferase type 11 domain-containing protein</fullName>
    </recommendedName>
</protein>
<dbReference type="GO" id="GO:0008757">
    <property type="term" value="F:S-adenosylmethionine-dependent methyltransferase activity"/>
    <property type="evidence" value="ECO:0007669"/>
    <property type="project" value="InterPro"/>
</dbReference>
<proteinExistence type="predicted"/>
<dbReference type="Pfam" id="PF08241">
    <property type="entry name" value="Methyltransf_11"/>
    <property type="match status" value="1"/>
</dbReference>
<dbReference type="EMBL" id="UINC01128152">
    <property type="protein sequence ID" value="SVD07719.1"/>
    <property type="molecule type" value="Genomic_DNA"/>
</dbReference>
<gene>
    <name evidence="2" type="ORF">METZ01_LOCUS360573</name>
</gene>
<organism evidence="2">
    <name type="scientific">marine metagenome</name>
    <dbReference type="NCBI Taxonomy" id="408172"/>
    <lineage>
        <taxon>unclassified sequences</taxon>
        <taxon>metagenomes</taxon>
        <taxon>ecological metagenomes</taxon>
    </lineage>
</organism>
<evidence type="ECO:0000259" key="1">
    <source>
        <dbReference type="Pfam" id="PF08241"/>
    </source>
</evidence>
<feature type="domain" description="Methyltransferase type 11" evidence="1">
    <location>
        <begin position="90"/>
        <end position="137"/>
    </location>
</feature>